<protein>
    <submittedName>
        <fullName evidence="2">Uncharacterized protein</fullName>
    </submittedName>
</protein>
<comment type="caution">
    <text evidence="2">The sequence shown here is derived from an EMBL/GenBank/DDBJ whole genome shotgun (WGS) entry which is preliminary data.</text>
</comment>
<feature type="compositionally biased region" description="Low complexity" evidence="1">
    <location>
        <begin position="143"/>
        <end position="158"/>
    </location>
</feature>
<dbReference type="Proteomes" id="UP000823388">
    <property type="component" value="Chromosome 1N"/>
</dbReference>
<evidence type="ECO:0000256" key="1">
    <source>
        <dbReference type="SAM" id="MobiDB-lite"/>
    </source>
</evidence>
<feature type="region of interest" description="Disordered" evidence="1">
    <location>
        <begin position="322"/>
        <end position="401"/>
    </location>
</feature>
<name>A0A8T0X9D4_PANVG</name>
<proteinExistence type="predicted"/>
<feature type="region of interest" description="Disordered" evidence="1">
    <location>
        <begin position="40"/>
        <end position="189"/>
    </location>
</feature>
<feature type="compositionally biased region" description="Basic and acidic residues" evidence="1">
    <location>
        <begin position="415"/>
        <end position="424"/>
    </location>
</feature>
<organism evidence="2 3">
    <name type="scientific">Panicum virgatum</name>
    <name type="common">Blackwell switchgrass</name>
    <dbReference type="NCBI Taxonomy" id="38727"/>
    <lineage>
        <taxon>Eukaryota</taxon>
        <taxon>Viridiplantae</taxon>
        <taxon>Streptophyta</taxon>
        <taxon>Embryophyta</taxon>
        <taxon>Tracheophyta</taxon>
        <taxon>Spermatophyta</taxon>
        <taxon>Magnoliopsida</taxon>
        <taxon>Liliopsida</taxon>
        <taxon>Poales</taxon>
        <taxon>Poaceae</taxon>
        <taxon>PACMAD clade</taxon>
        <taxon>Panicoideae</taxon>
        <taxon>Panicodae</taxon>
        <taxon>Paniceae</taxon>
        <taxon>Panicinae</taxon>
        <taxon>Panicum</taxon>
        <taxon>Panicum sect. Hiantes</taxon>
    </lineage>
</organism>
<feature type="compositionally biased region" description="Basic and acidic residues" evidence="1">
    <location>
        <begin position="245"/>
        <end position="258"/>
    </location>
</feature>
<dbReference type="PANTHER" id="PTHR31008:SF26">
    <property type="entry name" value="OS02G0781900 PROTEIN"/>
    <property type="match status" value="1"/>
</dbReference>
<dbReference type="PANTHER" id="PTHR31008">
    <property type="entry name" value="COP1-INTERACTING PROTEIN-RELATED"/>
    <property type="match status" value="1"/>
</dbReference>
<feature type="compositionally biased region" description="Low complexity" evidence="1">
    <location>
        <begin position="40"/>
        <end position="67"/>
    </location>
</feature>
<dbReference type="AlphaFoldDB" id="A0A8T0X9D4"/>
<dbReference type="EMBL" id="CM029038">
    <property type="protein sequence ID" value="KAG2654486.1"/>
    <property type="molecule type" value="Genomic_DNA"/>
</dbReference>
<gene>
    <name evidence="2" type="ORF">PVAP13_1NG522800</name>
</gene>
<feature type="compositionally biased region" description="Basic and acidic residues" evidence="1">
    <location>
        <begin position="132"/>
        <end position="142"/>
    </location>
</feature>
<feature type="region of interest" description="Disordered" evidence="1">
    <location>
        <begin position="413"/>
        <end position="445"/>
    </location>
</feature>
<accession>A0A8T0X9D4</accession>
<feature type="compositionally biased region" description="Low complexity" evidence="1">
    <location>
        <begin position="353"/>
        <end position="370"/>
    </location>
</feature>
<sequence length="564" mass="59668">MYEAYVRRRDERLREGWRARMERKEAEVKALWAQLELTGRAGAGAERAPGGGHPTTTTTTTDDGAAAGDERKTERNDDDKRRSSDTALAPRRITGKKHARTRSFSSSITTNRSDAGRRRALSQEPPPSEPHSAAEARKDNRARPAGGAAATTGTARPRTSLRRKNSVKGHVSAAPKLPRSLPRRASSGGLEALSREAVLPIADAPASVQSSSSECAAHGETPNASPPRPFIVKDDSGGGGGGCAADERDASPESDRSEVVQAVSDGKPGAKNADVEELCEEFEKVGASPDKLGNPSGEITSDSETEPSYVYIINKDNADEHAMTISEPLKSAGSDDALDSDTRTNEENGEDMPAPADATAAEIATTNAEEAPARESSDESLFSVRSGLSARPSCSSRDQSIERLLEADAVLLRKKREERAEKSTPPKTPGRAGSRVSGAARSPRGTVRGFKKFLSFGKKNRGRDVTVIDCTSPSVPSLAEDDSTSGGWQSAGSIKPRMGSSDAASDDTDHGYTVSPRVSAACSLQSLVAASPAKSELAEIVPQEKSPKAPRSFFSFRSLNCGRG</sequence>
<reference evidence="2" key="1">
    <citation type="submission" date="2020-05" db="EMBL/GenBank/DDBJ databases">
        <title>WGS assembly of Panicum virgatum.</title>
        <authorList>
            <person name="Lovell J.T."/>
            <person name="Jenkins J."/>
            <person name="Shu S."/>
            <person name="Juenger T.E."/>
            <person name="Schmutz J."/>
        </authorList>
    </citation>
    <scope>NUCLEOTIDE SEQUENCE</scope>
    <source>
        <strain evidence="2">AP13</strain>
    </source>
</reference>
<feature type="compositionally biased region" description="Basic and acidic residues" evidence="1">
    <location>
        <begin position="68"/>
        <end position="84"/>
    </location>
</feature>
<keyword evidence="3" id="KW-1185">Reference proteome</keyword>
<evidence type="ECO:0000313" key="2">
    <source>
        <dbReference type="EMBL" id="KAG2654486.1"/>
    </source>
</evidence>
<feature type="region of interest" description="Disordered" evidence="1">
    <location>
        <begin position="204"/>
        <end position="307"/>
    </location>
</feature>
<evidence type="ECO:0000313" key="3">
    <source>
        <dbReference type="Proteomes" id="UP000823388"/>
    </source>
</evidence>
<feature type="compositionally biased region" description="Polar residues" evidence="1">
    <location>
        <begin position="102"/>
        <end position="113"/>
    </location>
</feature>
<feature type="region of interest" description="Disordered" evidence="1">
    <location>
        <begin position="467"/>
        <end position="512"/>
    </location>
</feature>